<dbReference type="NCBIfam" id="TIGR04416">
    <property type="entry name" value="group_II_RT_mat"/>
    <property type="match status" value="1"/>
</dbReference>
<dbReference type="InterPro" id="IPR013597">
    <property type="entry name" value="Mat_intron_G2"/>
</dbReference>
<dbReference type="InterPro" id="IPR043502">
    <property type="entry name" value="DNA/RNA_pol_sf"/>
</dbReference>
<dbReference type="Pfam" id="PF08388">
    <property type="entry name" value="GIIM"/>
    <property type="match status" value="1"/>
</dbReference>
<keyword evidence="7" id="KW-0051">Antiviral defense</keyword>
<accession>A0A973W8Q6</accession>
<dbReference type="InterPro" id="IPR000123">
    <property type="entry name" value="Reverse_transcriptase_msDNA"/>
</dbReference>
<evidence type="ECO:0000256" key="5">
    <source>
        <dbReference type="ARBA" id="ARBA00022842"/>
    </source>
</evidence>
<keyword evidence="2 11" id="KW-0808">Transferase</keyword>
<keyword evidence="6 11" id="KW-0695">RNA-directed DNA polymerase</keyword>
<comment type="catalytic activity">
    <reaction evidence="9">
        <text>DNA(n) + a 2'-deoxyribonucleoside 5'-triphosphate = DNA(n+1) + diphosphate</text>
        <dbReference type="Rhea" id="RHEA:22508"/>
        <dbReference type="Rhea" id="RHEA-COMP:17339"/>
        <dbReference type="Rhea" id="RHEA-COMP:17340"/>
        <dbReference type="ChEBI" id="CHEBI:33019"/>
        <dbReference type="ChEBI" id="CHEBI:61560"/>
        <dbReference type="ChEBI" id="CHEBI:173112"/>
        <dbReference type="EC" id="2.7.7.49"/>
    </reaction>
</comment>
<dbReference type="EC" id="2.7.7.49" evidence="1"/>
<evidence type="ECO:0000256" key="1">
    <source>
        <dbReference type="ARBA" id="ARBA00012493"/>
    </source>
</evidence>
<protein>
    <recommendedName>
        <fullName evidence="1">RNA-directed DNA polymerase</fullName>
        <ecNumber evidence="1">2.7.7.49</ecNumber>
    </recommendedName>
</protein>
<evidence type="ECO:0000256" key="8">
    <source>
        <dbReference type="ARBA" id="ARBA00034120"/>
    </source>
</evidence>
<gene>
    <name evidence="11" type="primary">ltrA</name>
    <name evidence="11" type="ORF">HAP48_041710</name>
</gene>
<sequence>MTRAKPFAIPKREVWEAFKRVKANQGAAGVDGQSIEEFESRLSANLYKLWNRLSSGSYMPQPVRRVDIPKANGGTRPLGIPTVADRIAQEVVRRRLEPSLEPIFHADSYGYRPKRSAVDAIRVARQRCWRSDWVLDIDIKGFFDSIDHELLLRAVCKHTDCAWVRLYIERWLKAPAMLDNGKLVARERGTPQGGVISPLLANLFLHYAFDIWIEREMPGILFERCADDIICHCQTEREALRLWRAVDERFAACGLVLHPQKTKLVYCKDTNRKGEYGCISFDFLGYTFRPRLAKWRGGLYVVSFLPAASPTALKDIRRTLRNWGLQRRSDKVLHDLARMFNPCIRGWIGYYSHFYKSALYSTMRRIDAHVLRWAARKFKRFRQRPRDARAWLARLVRAQPELFAHWPLLYGRGRTLGAV</sequence>
<name>A0A973W8Q6_9BRAD</name>
<comment type="similarity">
    <text evidence="8">Belongs to the bacterial reverse transcriptase family.</text>
</comment>
<reference evidence="11" key="1">
    <citation type="submission" date="2020-06" db="EMBL/GenBank/DDBJ databases">
        <title>Whole Genome Sequence of Bradyrhizobium sp. Strain 1S1.</title>
        <authorList>
            <person name="Bromfield E.S.P."/>
            <person name="Cloutier S."/>
        </authorList>
    </citation>
    <scope>NUCLEOTIDE SEQUENCE [LARGE SCALE GENOMIC DNA]</scope>
    <source>
        <strain evidence="11">1S1</strain>
    </source>
</reference>
<dbReference type="GO" id="GO:0003964">
    <property type="term" value="F:RNA-directed DNA polymerase activity"/>
    <property type="evidence" value="ECO:0007669"/>
    <property type="project" value="UniProtKB-KW"/>
</dbReference>
<proteinExistence type="inferred from homology"/>
<evidence type="ECO:0000256" key="9">
    <source>
        <dbReference type="ARBA" id="ARBA00048173"/>
    </source>
</evidence>
<comment type="caution">
    <text evidence="11">The sequence shown here is derived from an EMBL/GenBank/DDBJ whole genome shotgun (WGS) entry which is preliminary data.</text>
</comment>
<dbReference type="GO" id="GO:0051607">
    <property type="term" value="P:defense response to virus"/>
    <property type="evidence" value="ECO:0007669"/>
    <property type="project" value="UniProtKB-KW"/>
</dbReference>
<dbReference type="PANTHER" id="PTHR34047">
    <property type="entry name" value="NUCLEAR INTRON MATURASE 1, MITOCHONDRIAL-RELATED"/>
    <property type="match status" value="1"/>
</dbReference>
<evidence type="ECO:0000259" key="10">
    <source>
        <dbReference type="PROSITE" id="PS50878"/>
    </source>
</evidence>
<dbReference type="EMBL" id="JAAOLE020000001">
    <property type="protein sequence ID" value="NVI49250.1"/>
    <property type="molecule type" value="Genomic_DNA"/>
</dbReference>
<dbReference type="GO" id="GO:0003723">
    <property type="term" value="F:RNA binding"/>
    <property type="evidence" value="ECO:0007669"/>
    <property type="project" value="InterPro"/>
</dbReference>
<keyword evidence="3 11" id="KW-0548">Nucleotidyltransferase</keyword>
<evidence type="ECO:0000256" key="4">
    <source>
        <dbReference type="ARBA" id="ARBA00022723"/>
    </source>
</evidence>
<dbReference type="RefSeq" id="WP_166213759.1">
    <property type="nucleotide sequence ID" value="NZ_CP088285.1"/>
</dbReference>
<keyword evidence="4" id="KW-0479">Metal-binding</keyword>
<dbReference type="PANTHER" id="PTHR34047:SF3">
    <property type="entry name" value="BLR2052 PROTEIN"/>
    <property type="match status" value="1"/>
</dbReference>
<dbReference type="Pfam" id="PF00078">
    <property type="entry name" value="RVT_1"/>
    <property type="match status" value="1"/>
</dbReference>
<evidence type="ECO:0000313" key="11">
    <source>
        <dbReference type="EMBL" id="NVI49250.1"/>
    </source>
</evidence>
<organism evidence="11">
    <name type="scientific">Bradyrhizobium septentrionale</name>
    <dbReference type="NCBI Taxonomy" id="1404411"/>
    <lineage>
        <taxon>Bacteria</taxon>
        <taxon>Pseudomonadati</taxon>
        <taxon>Pseudomonadota</taxon>
        <taxon>Alphaproteobacteria</taxon>
        <taxon>Hyphomicrobiales</taxon>
        <taxon>Nitrobacteraceae</taxon>
        <taxon>Bradyrhizobium</taxon>
    </lineage>
</organism>
<dbReference type="InterPro" id="IPR051083">
    <property type="entry name" value="GrpII_Intron_Splice-Mob/Def"/>
</dbReference>
<evidence type="ECO:0000256" key="7">
    <source>
        <dbReference type="ARBA" id="ARBA00023118"/>
    </source>
</evidence>
<dbReference type="InterPro" id="IPR000477">
    <property type="entry name" value="RT_dom"/>
</dbReference>
<evidence type="ECO:0000256" key="6">
    <source>
        <dbReference type="ARBA" id="ARBA00022918"/>
    </source>
</evidence>
<evidence type="ECO:0000256" key="2">
    <source>
        <dbReference type="ARBA" id="ARBA00022679"/>
    </source>
</evidence>
<dbReference type="CDD" id="cd01651">
    <property type="entry name" value="RT_G2_intron"/>
    <property type="match status" value="1"/>
</dbReference>
<evidence type="ECO:0000256" key="3">
    <source>
        <dbReference type="ARBA" id="ARBA00022695"/>
    </source>
</evidence>
<dbReference type="PRINTS" id="PR00866">
    <property type="entry name" value="RNADNAPOLMS"/>
</dbReference>
<feature type="domain" description="Reverse transcriptase" evidence="10">
    <location>
        <begin position="49"/>
        <end position="288"/>
    </location>
</feature>
<dbReference type="GO" id="GO:0046872">
    <property type="term" value="F:metal ion binding"/>
    <property type="evidence" value="ECO:0007669"/>
    <property type="project" value="UniProtKB-KW"/>
</dbReference>
<keyword evidence="5" id="KW-0460">Magnesium</keyword>
<dbReference type="SUPFAM" id="SSF56672">
    <property type="entry name" value="DNA/RNA polymerases"/>
    <property type="match status" value="1"/>
</dbReference>
<dbReference type="InterPro" id="IPR030931">
    <property type="entry name" value="Group_II_RT_mat"/>
</dbReference>
<dbReference type="AlphaFoldDB" id="A0A973W8Q6"/>
<dbReference type="PROSITE" id="PS50878">
    <property type="entry name" value="RT_POL"/>
    <property type="match status" value="1"/>
</dbReference>